<dbReference type="AlphaFoldDB" id="A0AAC9PSH3"/>
<organism evidence="1 2">
    <name type="scientific">Actinoalloteichus fjordicus</name>
    <dbReference type="NCBI Taxonomy" id="1612552"/>
    <lineage>
        <taxon>Bacteria</taxon>
        <taxon>Bacillati</taxon>
        <taxon>Actinomycetota</taxon>
        <taxon>Actinomycetes</taxon>
        <taxon>Pseudonocardiales</taxon>
        <taxon>Pseudonocardiaceae</taxon>
        <taxon>Actinoalloteichus</taxon>
    </lineage>
</organism>
<proteinExistence type="predicted"/>
<gene>
    <name evidence="1" type="ORF">UA74_17655</name>
</gene>
<dbReference type="Pfam" id="PF19142">
    <property type="entry name" value="DUF5825"/>
    <property type="match status" value="1"/>
</dbReference>
<sequence length="222" mass="24941">MTAAEITTPGLAPLTLRLWREHDAEVHHLPGIGMGELPASGDATELVAQLYEQGLRRVGLSRPVDLTGGMDEESLVWVMVLLRELTSRSIAVDWELRLGPHIDIWHRLNHLCPPRDLPGEPNAEEILQLWRETFYLCKCAYRRGPGFVEVRDRRAGSLSRFIVDDPEYLAAIDLLLDGTPVSAVPEHVLAAFVAEGLAGTAGNLAWWLPYRIRRWPWPSMIV</sequence>
<reference evidence="2" key="1">
    <citation type="submission" date="2016-06" db="EMBL/GenBank/DDBJ databases">
        <title>Complete genome sequence of Actinoalloteichus fjordicus DSM 46855 (=ADI127-17), type strain of the new species Actinoalloteichus fjordicus.</title>
        <authorList>
            <person name="Ruckert C."/>
            <person name="Nouioui I."/>
            <person name="Willmese J."/>
            <person name="van Wezel G."/>
            <person name="Klenk H.-P."/>
            <person name="Kalinowski J."/>
            <person name="Zotchev S.B."/>
        </authorList>
    </citation>
    <scope>NUCLEOTIDE SEQUENCE [LARGE SCALE GENOMIC DNA]</scope>
    <source>
        <strain evidence="2">ADI127-7</strain>
    </source>
</reference>
<dbReference type="Proteomes" id="UP000185511">
    <property type="component" value="Chromosome"/>
</dbReference>
<dbReference type="RefSeq" id="WP_075741268.1">
    <property type="nucleotide sequence ID" value="NZ_CP016076.1"/>
</dbReference>
<evidence type="ECO:0000313" key="2">
    <source>
        <dbReference type="Proteomes" id="UP000185511"/>
    </source>
</evidence>
<keyword evidence="2" id="KW-1185">Reference proteome</keyword>
<accession>A0AAC9PSH3</accession>
<evidence type="ECO:0000313" key="1">
    <source>
        <dbReference type="EMBL" id="APU15559.1"/>
    </source>
</evidence>
<dbReference type="EMBL" id="CP016076">
    <property type="protein sequence ID" value="APU15559.1"/>
    <property type="molecule type" value="Genomic_DNA"/>
</dbReference>
<dbReference type="KEGG" id="acad:UA74_17655"/>
<dbReference type="InterPro" id="IPR043863">
    <property type="entry name" value="DUF5825"/>
</dbReference>
<protein>
    <submittedName>
        <fullName evidence="1">Uncharacterized protein</fullName>
    </submittedName>
</protein>
<name>A0AAC9PSH3_9PSEU</name>